<name>A0A369CB12_9GAMM</name>
<reference evidence="7 8" key="1">
    <citation type="submission" date="2018-07" db="EMBL/GenBank/DDBJ databases">
        <title>Genomic Encyclopedia of Type Strains, Phase IV (KMG-IV): sequencing the most valuable type-strain genomes for metagenomic binning, comparative biology and taxonomic classification.</title>
        <authorList>
            <person name="Goeker M."/>
        </authorList>
    </citation>
    <scope>NUCLEOTIDE SEQUENCE [LARGE SCALE GENOMIC DNA]</scope>
    <source>
        <strain evidence="7 8">DSM 26407</strain>
    </source>
</reference>
<keyword evidence="2 5" id="KW-0812">Transmembrane</keyword>
<dbReference type="InterPro" id="IPR044880">
    <property type="entry name" value="NCX_ion-bd_dom_sf"/>
</dbReference>
<dbReference type="PANTHER" id="PTHR10846">
    <property type="entry name" value="SODIUM/POTASSIUM/CALCIUM EXCHANGER"/>
    <property type="match status" value="1"/>
</dbReference>
<dbReference type="Proteomes" id="UP000252707">
    <property type="component" value="Unassembled WGS sequence"/>
</dbReference>
<dbReference type="GO" id="GO:0005886">
    <property type="term" value="C:plasma membrane"/>
    <property type="evidence" value="ECO:0007669"/>
    <property type="project" value="TreeGrafter"/>
</dbReference>
<dbReference type="InterPro" id="IPR004481">
    <property type="entry name" value="K/Na/Ca-exchanger"/>
</dbReference>
<keyword evidence="8" id="KW-1185">Reference proteome</keyword>
<dbReference type="GO" id="GO:0008273">
    <property type="term" value="F:calcium, potassium:sodium antiporter activity"/>
    <property type="evidence" value="ECO:0007669"/>
    <property type="project" value="TreeGrafter"/>
</dbReference>
<feature type="transmembrane region" description="Helical" evidence="5">
    <location>
        <begin position="69"/>
        <end position="91"/>
    </location>
</feature>
<evidence type="ECO:0000313" key="8">
    <source>
        <dbReference type="Proteomes" id="UP000252707"/>
    </source>
</evidence>
<dbReference type="OrthoDB" id="9794225at2"/>
<dbReference type="GO" id="GO:0005262">
    <property type="term" value="F:calcium channel activity"/>
    <property type="evidence" value="ECO:0007669"/>
    <property type="project" value="TreeGrafter"/>
</dbReference>
<dbReference type="RefSeq" id="WP_114279274.1">
    <property type="nucleotide sequence ID" value="NZ_QPJY01000003.1"/>
</dbReference>
<evidence type="ECO:0000259" key="6">
    <source>
        <dbReference type="Pfam" id="PF01699"/>
    </source>
</evidence>
<dbReference type="EMBL" id="QPJY01000003">
    <property type="protein sequence ID" value="RCX31079.1"/>
    <property type="molecule type" value="Genomic_DNA"/>
</dbReference>
<feature type="transmembrane region" description="Helical" evidence="5">
    <location>
        <begin position="208"/>
        <end position="231"/>
    </location>
</feature>
<dbReference type="PANTHER" id="PTHR10846:SF8">
    <property type="entry name" value="INNER MEMBRANE PROTEIN YRBG"/>
    <property type="match status" value="1"/>
</dbReference>
<protein>
    <submittedName>
        <fullName evidence="7">Cation:H+ antiporter</fullName>
    </submittedName>
</protein>
<feature type="transmembrane region" description="Helical" evidence="5">
    <location>
        <begin position="174"/>
        <end position="196"/>
    </location>
</feature>
<proteinExistence type="predicted"/>
<dbReference type="AlphaFoldDB" id="A0A369CB12"/>
<feature type="transmembrane region" description="Helical" evidence="5">
    <location>
        <begin position="303"/>
        <end position="320"/>
    </location>
</feature>
<evidence type="ECO:0000256" key="1">
    <source>
        <dbReference type="ARBA" id="ARBA00004141"/>
    </source>
</evidence>
<feature type="transmembrane region" description="Helical" evidence="5">
    <location>
        <begin position="126"/>
        <end position="144"/>
    </location>
</feature>
<evidence type="ECO:0000256" key="2">
    <source>
        <dbReference type="ARBA" id="ARBA00022692"/>
    </source>
</evidence>
<feature type="domain" description="Sodium/calcium exchanger membrane region" evidence="6">
    <location>
        <begin position="173"/>
        <end position="316"/>
    </location>
</feature>
<dbReference type="InterPro" id="IPR004837">
    <property type="entry name" value="NaCa_Exmemb"/>
</dbReference>
<evidence type="ECO:0000256" key="3">
    <source>
        <dbReference type="ARBA" id="ARBA00022989"/>
    </source>
</evidence>
<comment type="subcellular location">
    <subcellularLocation>
        <location evidence="1">Membrane</location>
        <topology evidence="1">Multi-pass membrane protein</topology>
    </subcellularLocation>
</comment>
<evidence type="ECO:0000313" key="7">
    <source>
        <dbReference type="EMBL" id="RCX31079.1"/>
    </source>
</evidence>
<keyword evidence="4 5" id="KW-0472">Membrane</keyword>
<keyword evidence="3 5" id="KW-1133">Transmembrane helix</keyword>
<feature type="transmembrane region" description="Helical" evidence="5">
    <location>
        <begin position="238"/>
        <end position="260"/>
    </location>
</feature>
<dbReference type="NCBIfam" id="TIGR00367">
    <property type="entry name" value="calcium/sodium antiporter"/>
    <property type="match status" value="1"/>
</dbReference>
<comment type="caution">
    <text evidence="7">The sequence shown here is derived from an EMBL/GenBank/DDBJ whole genome shotgun (WGS) entry which is preliminary data.</text>
</comment>
<feature type="domain" description="Sodium/calcium exchanger membrane region" evidence="6">
    <location>
        <begin position="4"/>
        <end position="143"/>
    </location>
</feature>
<dbReference type="Pfam" id="PF01699">
    <property type="entry name" value="Na_Ca_ex"/>
    <property type="match status" value="2"/>
</dbReference>
<dbReference type="Gene3D" id="1.20.1420.30">
    <property type="entry name" value="NCX, central ion-binding region"/>
    <property type="match status" value="1"/>
</dbReference>
<sequence length="321" mass="33238">MTLSILAVIAGFVLLVLAGDRFVTGAAALARNLGVPPLLIGLTIVAFGTSAPEMAVSATAAWVGNPGLAIGNAIGSNIANIGLVLGITALVQPLHVHSNTLRREFPVLFAITLLTLALLLDGELGRFDGAVLIAGLGLVIYWMVSIGRASRISDPMTAEYAEEVPRGMPTATALLWLALGLVLLPLSSRLLVWGAVNIASGFGVSDHVVGLTVVAIGTSLPELAASVAGALKREHDIALGNILGSNMWNLLAVLGLPGLIRPTLLEPAVMTRDFPVMLIFTVALFAMAYGFRDGSRLTRFEGGLLLGGFAGYMATLVLTAA</sequence>
<evidence type="ECO:0000256" key="4">
    <source>
        <dbReference type="ARBA" id="ARBA00023136"/>
    </source>
</evidence>
<evidence type="ECO:0000256" key="5">
    <source>
        <dbReference type="SAM" id="Phobius"/>
    </source>
</evidence>
<dbReference type="GO" id="GO:0006874">
    <property type="term" value="P:intracellular calcium ion homeostasis"/>
    <property type="evidence" value="ECO:0007669"/>
    <property type="project" value="TreeGrafter"/>
</dbReference>
<gene>
    <name evidence="7" type="ORF">DFQ59_10343</name>
</gene>
<feature type="transmembrane region" description="Helical" evidence="5">
    <location>
        <begin position="103"/>
        <end position="120"/>
    </location>
</feature>
<feature type="transmembrane region" description="Helical" evidence="5">
    <location>
        <begin position="272"/>
        <end position="291"/>
    </location>
</feature>
<organism evidence="7 8">
    <name type="scientific">Thioalbus denitrificans</name>
    <dbReference type="NCBI Taxonomy" id="547122"/>
    <lineage>
        <taxon>Bacteria</taxon>
        <taxon>Pseudomonadati</taxon>
        <taxon>Pseudomonadota</taxon>
        <taxon>Gammaproteobacteria</taxon>
        <taxon>Chromatiales</taxon>
        <taxon>Ectothiorhodospiraceae</taxon>
        <taxon>Thioalbus</taxon>
    </lineage>
</organism>
<accession>A0A369CB12</accession>